<feature type="compositionally biased region" description="Low complexity" evidence="8">
    <location>
        <begin position="14"/>
        <end position="31"/>
    </location>
</feature>
<feature type="domain" description="Cation efflux protein transmembrane" evidence="10">
    <location>
        <begin position="50"/>
        <end position="244"/>
    </location>
</feature>
<evidence type="ECO:0000256" key="1">
    <source>
        <dbReference type="ARBA" id="ARBA00004141"/>
    </source>
</evidence>
<dbReference type="Gene3D" id="3.30.70.1350">
    <property type="entry name" value="Cation efflux protein, cytoplasmic domain"/>
    <property type="match status" value="1"/>
</dbReference>
<feature type="transmembrane region" description="Helical" evidence="9">
    <location>
        <begin position="50"/>
        <end position="70"/>
    </location>
</feature>
<accession>A0A261EY73</accession>
<dbReference type="InterPro" id="IPR058533">
    <property type="entry name" value="Cation_efflux_TM"/>
</dbReference>
<dbReference type="EMBL" id="MWWR01000006">
    <property type="protein sequence ID" value="OZG51787.1"/>
    <property type="molecule type" value="Genomic_DNA"/>
</dbReference>
<dbReference type="NCBIfam" id="TIGR01297">
    <property type="entry name" value="CDF"/>
    <property type="match status" value="1"/>
</dbReference>
<evidence type="ECO:0000256" key="4">
    <source>
        <dbReference type="ARBA" id="ARBA00022692"/>
    </source>
</evidence>
<organism evidence="12 13">
    <name type="scientific">Pseudoscardovia radai</name>
    <dbReference type="NCBI Taxonomy" id="987066"/>
    <lineage>
        <taxon>Bacteria</taxon>
        <taxon>Bacillati</taxon>
        <taxon>Actinomycetota</taxon>
        <taxon>Actinomycetes</taxon>
        <taxon>Bifidobacteriales</taxon>
        <taxon>Bifidobacteriaceae</taxon>
        <taxon>Pseudoscardovia</taxon>
    </lineage>
</organism>
<feature type="transmembrane region" description="Helical" evidence="9">
    <location>
        <begin position="112"/>
        <end position="135"/>
    </location>
</feature>
<dbReference type="PANTHER" id="PTHR11562">
    <property type="entry name" value="CATION EFFLUX PROTEIN/ ZINC TRANSPORTER"/>
    <property type="match status" value="1"/>
</dbReference>
<dbReference type="AlphaFoldDB" id="A0A261EY73"/>
<evidence type="ECO:0000313" key="12">
    <source>
        <dbReference type="EMBL" id="OZG51787.1"/>
    </source>
</evidence>
<reference evidence="12 13" key="1">
    <citation type="journal article" date="2017" name="BMC Genomics">
        <title>Comparative genomic and phylogenomic analyses of the Bifidobacteriaceae family.</title>
        <authorList>
            <person name="Lugli G.A."/>
            <person name="Milani C."/>
            <person name="Turroni F."/>
            <person name="Duranti S."/>
            <person name="Mancabelli L."/>
            <person name="Mangifesta M."/>
            <person name="Ferrario C."/>
            <person name="Modesto M."/>
            <person name="Mattarelli P."/>
            <person name="Jiri K."/>
            <person name="van Sinderen D."/>
            <person name="Ventura M."/>
        </authorList>
    </citation>
    <scope>NUCLEOTIDE SEQUENCE [LARGE SCALE GENOMIC DNA]</scope>
    <source>
        <strain evidence="12 13">DSM 24742</strain>
    </source>
</reference>
<keyword evidence="13" id="KW-1185">Reference proteome</keyword>
<keyword evidence="4 9" id="KW-0812">Transmembrane</keyword>
<dbReference type="SUPFAM" id="SSF161111">
    <property type="entry name" value="Cation efflux protein transmembrane domain-like"/>
    <property type="match status" value="1"/>
</dbReference>
<dbReference type="Pfam" id="PF01545">
    <property type="entry name" value="Cation_efflux"/>
    <property type="match status" value="1"/>
</dbReference>
<dbReference type="Proteomes" id="UP000216725">
    <property type="component" value="Unassembled WGS sequence"/>
</dbReference>
<sequence>MGTMNPHRPARGETTQSRTAQSRTARSRTAQGGAPGEDRRRQERAHVRQLKLSLLFTGIIFVAEIVGAAFTQSLALFVDVGHMLTDVSVLVASLVAAILMQRKPDSRHTWGWRRLEVVTAAGGAVVLFFVGLYSIVQAIMRLTGAVADTVNSPRLLLAFGIVGLLANLASIVTLVGSHDDNMNLRAAFLEVCNDALGSVVVIMSSVVLLCTGWDGFDAIAGGVIALMIVPRALKLLRDSMRVLLEEAPAGVDADCVVEHLSKVEGVVAIHDVHVSAVSSDLVRLTAHVVVDGSMTVAESADLIQRMTTCASEHFPVSIEHCTFQLEPADYGKECETHRTM</sequence>
<keyword evidence="6" id="KW-0406">Ion transport</keyword>
<dbReference type="InterPro" id="IPR036837">
    <property type="entry name" value="Cation_efflux_CTD_sf"/>
</dbReference>
<evidence type="ECO:0000259" key="11">
    <source>
        <dbReference type="Pfam" id="PF16916"/>
    </source>
</evidence>
<feature type="transmembrane region" description="Helical" evidence="9">
    <location>
        <begin position="155"/>
        <end position="175"/>
    </location>
</feature>
<dbReference type="PANTHER" id="PTHR11562:SF17">
    <property type="entry name" value="RE54080P-RELATED"/>
    <property type="match status" value="1"/>
</dbReference>
<feature type="transmembrane region" description="Helical" evidence="9">
    <location>
        <begin position="82"/>
        <end position="100"/>
    </location>
</feature>
<protein>
    <submittedName>
        <fullName evidence="12">Cation transporter</fullName>
    </submittedName>
</protein>
<dbReference type="SUPFAM" id="SSF160240">
    <property type="entry name" value="Cation efflux protein cytoplasmic domain-like"/>
    <property type="match status" value="1"/>
</dbReference>
<name>A0A261EY73_9BIFI</name>
<comment type="subcellular location">
    <subcellularLocation>
        <location evidence="1">Membrane</location>
        <topology evidence="1">Multi-pass membrane protein</topology>
    </subcellularLocation>
</comment>
<dbReference type="GO" id="GO:0005886">
    <property type="term" value="C:plasma membrane"/>
    <property type="evidence" value="ECO:0007669"/>
    <property type="project" value="TreeGrafter"/>
</dbReference>
<evidence type="ECO:0000256" key="6">
    <source>
        <dbReference type="ARBA" id="ARBA00023065"/>
    </source>
</evidence>
<evidence type="ECO:0000313" key="13">
    <source>
        <dbReference type="Proteomes" id="UP000216725"/>
    </source>
</evidence>
<comment type="similarity">
    <text evidence="2">Belongs to the cation diffusion facilitator (CDF) transporter (TC 2.A.4) family. SLC30A subfamily.</text>
</comment>
<evidence type="ECO:0000259" key="10">
    <source>
        <dbReference type="Pfam" id="PF01545"/>
    </source>
</evidence>
<feature type="region of interest" description="Disordered" evidence="8">
    <location>
        <begin position="1"/>
        <end position="43"/>
    </location>
</feature>
<keyword evidence="3" id="KW-0813">Transport</keyword>
<gene>
    <name evidence="12" type="ORF">PSRA_0867</name>
</gene>
<proteinExistence type="inferred from homology"/>
<evidence type="ECO:0000256" key="7">
    <source>
        <dbReference type="ARBA" id="ARBA00023136"/>
    </source>
</evidence>
<dbReference type="InterPro" id="IPR027469">
    <property type="entry name" value="Cation_efflux_TMD_sf"/>
</dbReference>
<evidence type="ECO:0000256" key="2">
    <source>
        <dbReference type="ARBA" id="ARBA00008873"/>
    </source>
</evidence>
<dbReference type="Pfam" id="PF16916">
    <property type="entry name" value="ZT_dimer"/>
    <property type="match status" value="1"/>
</dbReference>
<dbReference type="InterPro" id="IPR027470">
    <property type="entry name" value="Cation_efflux_CTD"/>
</dbReference>
<dbReference type="Gene3D" id="1.20.1510.10">
    <property type="entry name" value="Cation efflux protein transmembrane domain"/>
    <property type="match status" value="1"/>
</dbReference>
<evidence type="ECO:0000256" key="9">
    <source>
        <dbReference type="SAM" id="Phobius"/>
    </source>
</evidence>
<evidence type="ECO:0000256" key="3">
    <source>
        <dbReference type="ARBA" id="ARBA00022448"/>
    </source>
</evidence>
<dbReference type="GO" id="GO:0005385">
    <property type="term" value="F:zinc ion transmembrane transporter activity"/>
    <property type="evidence" value="ECO:0007669"/>
    <property type="project" value="TreeGrafter"/>
</dbReference>
<keyword evidence="7 9" id="KW-0472">Membrane</keyword>
<comment type="caution">
    <text evidence="12">The sequence shown here is derived from an EMBL/GenBank/DDBJ whole genome shotgun (WGS) entry which is preliminary data.</text>
</comment>
<evidence type="ECO:0000256" key="8">
    <source>
        <dbReference type="SAM" id="MobiDB-lite"/>
    </source>
</evidence>
<keyword evidence="5 9" id="KW-1133">Transmembrane helix</keyword>
<evidence type="ECO:0000256" key="5">
    <source>
        <dbReference type="ARBA" id="ARBA00022989"/>
    </source>
</evidence>
<dbReference type="InterPro" id="IPR002524">
    <property type="entry name" value="Cation_efflux"/>
</dbReference>
<feature type="domain" description="Cation efflux protein cytoplasmic" evidence="11">
    <location>
        <begin position="252"/>
        <end position="327"/>
    </location>
</feature>
<dbReference type="InterPro" id="IPR050681">
    <property type="entry name" value="CDF/SLC30A"/>
</dbReference>